<feature type="domain" description="WYL" evidence="1">
    <location>
        <begin position="128"/>
        <end position="190"/>
    </location>
</feature>
<evidence type="ECO:0000259" key="1">
    <source>
        <dbReference type="Pfam" id="PF13280"/>
    </source>
</evidence>
<keyword evidence="4" id="KW-0238">DNA-binding</keyword>
<dbReference type="Proteomes" id="UP000295341">
    <property type="component" value="Unassembled WGS sequence"/>
</dbReference>
<dbReference type="PANTHER" id="PTHR34580">
    <property type="match status" value="1"/>
</dbReference>
<organism evidence="4 5">
    <name type="scientific">Panacagrimonas perspica</name>
    <dbReference type="NCBI Taxonomy" id="381431"/>
    <lineage>
        <taxon>Bacteria</taxon>
        <taxon>Pseudomonadati</taxon>
        <taxon>Pseudomonadota</taxon>
        <taxon>Gammaproteobacteria</taxon>
        <taxon>Nevskiales</taxon>
        <taxon>Nevskiaceae</taxon>
        <taxon>Panacagrimonas</taxon>
    </lineage>
</organism>
<comment type="caution">
    <text evidence="4">The sequence shown here is derived from an EMBL/GenBank/DDBJ whole genome shotgun (WGS) entry which is preliminary data.</text>
</comment>
<dbReference type="PANTHER" id="PTHR34580:SF3">
    <property type="entry name" value="PROTEIN PAFB"/>
    <property type="match status" value="1"/>
</dbReference>
<dbReference type="InterPro" id="IPR026881">
    <property type="entry name" value="WYL_dom"/>
</dbReference>
<dbReference type="InterPro" id="IPR051534">
    <property type="entry name" value="CBASS_pafABC_assoc_protein"/>
</dbReference>
<feature type="domain" description="DNA-binding transcriptional repressor CapW winged helix-turn-helix" evidence="3">
    <location>
        <begin position="13"/>
        <end position="94"/>
    </location>
</feature>
<dbReference type="Pfam" id="PF26109">
    <property type="entry name" value="WHD_BrxR"/>
    <property type="match status" value="1"/>
</dbReference>
<keyword evidence="5" id="KW-1185">Reference proteome</keyword>
<evidence type="ECO:0000259" key="3">
    <source>
        <dbReference type="Pfam" id="PF26109"/>
    </source>
</evidence>
<reference evidence="4 5" key="1">
    <citation type="submission" date="2019-03" db="EMBL/GenBank/DDBJ databases">
        <title>Genomic Encyclopedia of Type Strains, Phase IV (KMG-IV): sequencing the most valuable type-strain genomes for metagenomic binning, comparative biology and taxonomic classification.</title>
        <authorList>
            <person name="Goeker M."/>
        </authorList>
    </citation>
    <scope>NUCLEOTIDE SEQUENCE [LARGE SCALE GENOMIC DNA]</scope>
    <source>
        <strain evidence="4 5">DSM 26377</strain>
    </source>
</reference>
<dbReference type="EMBL" id="SOBT01000010">
    <property type="protein sequence ID" value="TDU26552.1"/>
    <property type="molecule type" value="Genomic_DNA"/>
</dbReference>
<dbReference type="AlphaFoldDB" id="A0A4S3K6W8"/>
<dbReference type="RefSeq" id="WP_133882743.1">
    <property type="nucleotide sequence ID" value="NZ_MWIN01000007.1"/>
</dbReference>
<protein>
    <submittedName>
        <fullName evidence="4">Putative DNA-binding transcriptional regulator YafY</fullName>
    </submittedName>
</protein>
<evidence type="ECO:0000259" key="2">
    <source>
        <dbReference type="Pfam" id="PF26107"/>
    </source>
</evidence>
<dbReference type="InterPro" id="IPR059019">
    <property type="entry name" value="WHD_CapW"/>
</dbReference>
<dbReference type="PIRSF" id="PIRSF015558">
    <property type="entry name" value="Txn_reg_DeoR_prd"/>
    <property type="match status" value="1"/>
</dbReference>
<dbReference type="InterPro" id="IPR059020">
    <property type="entry name" value="CapW_CTD"/>
</dbReference>
<dbReference type="PROSITE" id="PS52050">
    <property type="entry name" value="WYL"/>
    <property type="match status" value="1"/>
</dbReference>
<proteinExistence type="predicted"/>
<dbReference type="GO" id="GO:0003677">
    <property type="term" value="F:DNA binding"/>
    <property type="evidence" value="ECO:0007669"/>
    <property type="project" value="UniProtKB-KW"/>
</dbReference>
<evidence type="ECO:0000313" key="4">
    <source>
        <dbReference type="EMBL" id="TDU26552.1"/>
    </source>
</evidence>
<dbReference type="Pfam" id="PF13280">
    <property type="entry name" value="WYL"/>
    <property type="match status" value="1"/>
</dbReference>
<evidence type="ECO:0000313" key="5">
    <source>
        <dbReference type="Proteomes" id="UP000295341"/>
    </source>
</evidence>
<gene>
    <name evidence="4" type="ORF">DFR24_3581</name>
</gene>
<dbReference type="Pfam" id="PF26107">
    <property type="entry name" value="BrxR_CTD"/>
    <property type="match status" value="1"/>
</dbReference>
<dbReference type="InterPro" id="IPR016634">
    <property type="entry name" value="CapW-like"/>
</dbReference>
<feature type="domain" description="DNA-binding transcriptional repressor CapW C-terminal dimerisation" evidence="2">
    <location>
        <begin position="214"/>
        <end position="283"/>
    </location>
</feature>
<accession>A0A4S3K6W8</accession>
<dbReference type="OrthoDB" id="9807255at2"/>
<name>A0A4S3K6W8_9GAMM</name>
<sequence length="290" mass="33303">MTDSAATQQPTWDQRQRFRFLEAHAIWRGQVRVADVRDSFGITTGKAEKDFAAYMRLAPVNLLRDRRTGEYRPTDVFVPQFLRGTAAEYLQVLRNHELDSDLPVAMAASGMVAAETLEPPAREFDVRVLARLNTAIRERRLLAIDYQSMTHPEPRRLEIAPHVLVFAGRWHARAWSARHEGYRDFLLSRICGLPELLGVCERSADNDWDWRNDVAIRIAPHPDLSPAQKRVVEQDYGMLHGMRETRVRVALAPYFLRLLGIGRNDRERSAQEQQIVLLNANDLDALNRLS</sequence>